<comment type="caution">
    <text evidence="2">The sequence shown here is derived from an EMBL/GenBank/DDBJ whole genome shotgun (WGS) entry which is preliminary data.</text>
</comment>
<keyword evidence="3" id="KW-1185">Reference proteome</keyword>
<proteinExistence type="predicted"/>
<dbReference type="EMBL" id="JANPWZ010002813">
    <property type="protein sequence ID" value="KAJ3555942.1"/>
    <property type="molecule type" value="Genomic_DNA"/>
</dbReference>
<dbReference type="AlphaFoldDB" id="A0A9W8THN4"/>
<reference evidence="2" key="1">
    <citation type="submission" date="2022-07" db="EMBL/GenBank/DDBJ databases">
        <title>Genome Sequence of Xylaria arbuscula.</title>
        <authorList>
            <person name="Buettner E."/>
        </authorList>
    </citation>
    <scope>NUCLEOTIDE SEQUENCE</scope>
    <source>
        <strain evidence="2">VT107</strain>
    </source>
</reference>
<organism evidence="2 3">
    <name type="scientific">Xylaria arbuscula</name>
    <dbReference type="NCBI Taxonomy" id="114810"/>
    <lineage>
        <taxon>Eukaryota</taxon>
        <taxon>Fungi</taxon>
        <taxon>Dikarya</taxon>
        <taxon>Ascomycota</taxon>
        <taxon>Pezizomycotina</taxon>
        <taxon>Sordariomycetes</taxon>
        <taxon>Xylariomycetidae</taxon>
        <taxon>Xylariales</taxon>
        <taxon>Xylariaceae</taxon>
        <taxon>Xylaria</taxon>
    </lineage>
</organism>
<accession>A0A9W8THN4</accession>
<gene>
    <name evidence="2" type="ORF">NPX13_g10250</name>
</gene>
<feature type="region of interest" description="Disordered" evidence="1">
    <location>
        <begin position="119"/>
        <end position="141"/>
    </location>
</feature>
<protein>
    <submittedName>
        <fullName evidence="2">Uncharacterized protein</fullName>
    </submittedName>
</protein>
<name>A0A9W8THN4_9PEZI</name>
<evidence type="ECO:0000256" key="1">
    <source>
        <dbReference type="SAM" id="MobiDB-lite"/>
    </source>
</evidence>
<evidence type="ECO:0000313" key="2">
    <source>
        <dbReference type="EMBL" id="KAJ3555942.1"/>
    </source>
</evidence>
<sequence>MAERIGPSVGRQETVIARPDCMLPARIAKAKSTSSRTNWNTQNGYINEEIGELISKQKLGSIDAITGEEDFGPKGFNWVALKGNDERRDDKPYYTYGCHQHDRAPERSVYLEDGIVEPENAQFDTSNNATKDELFKPSGLW</sequence>
<evidence type="ECO:0000313" key="3">
    <source>
        <dbReference type="Proteomes" id="UP001148614"/>
    </source>
</evidence>
<dbReference type="Proteomes" id="UP001148614">
    <property type="component" value="Unassembled WGS sequence"/>
</dbReference>